<dbReference type="AlphaFoldDB" id="A0A7C8M8C6"/>
<protein>
    <recommendedName>
        <fullName evidence="2">DUF7703 domain-containing protein</fullName>
    </recommendedName>
</protein>
<feature type="transmembrane region" description="Helical" evidence="1">
    <location>
        <begin position="50"/>
        <end position="71"/>
    </location>
</feature>
<feature type="transmembrane region" description="Helical" evidence="1">
    <location>
        <begin position="83"/>
        <end position="104"/>
    </location>
</feature>
<evidence type="ECO:0000259" key="2">
    <source>
        <dbReference type="Pfam" id="PF24802"/>
    </source>
</evidence>
<organism evidence="3 4">
    <name type="scientific">Massariosphaeria phaeospora</name>
    <dbReference type="NCBI Taxonomy" id="100035"/>
    <lineage>
        <taxon>Eukaryota</taxon>
        <taxon>Fungi</taxon>
        <taxon>Dikarya</taxon>
        <taxon>Ascomycota</taxon>
        <taxon>Pezizomycotina</taxon>
        <taxon>Dothideomycetes</taxon>
        <taxon>Pleosporomycetidae</taxon>
        <taxon>Pleosporales</taxon>
        <taxon>Pleosporales incertae sedis</taxon>
        <taxon>Massariosphaeria</taxon>
    </lineage>
</organism>
<comment type="caution">
    <text evidence="3">The sequence shown here is derived from an EMBL/GenBank/DDBJ whole genome shotgun (WGS) entry which is preliminary data.</text>
</comment>
<reference evidence="3 4" key="1">
    <citation type="submission" date="2020-01" db="EMBL/GenBank/DDBJ databases">
        <authorList>
            <consortium name="DOE Joint Genome Institute"/>
            <person name="Haridas S."/>
            <person name="Albert R."/>
            <person name="Binder M."/>
            <person name="Bloem J."/>
            <person name="Labutti K."/>
            <person name="Salamov A."/>
            <person name="Andreopoulos B."/>
            <person name="Baker S.E."/>
            <person name="Barry K."/>
            <person name="Bills G."/>
            <person name="Bluhm B.H."/>
            <person name="Cannon C."/>
            <person name="Castanera R."/>
            <person name="Culley D.E."/>
            <person name="Daum C."/>
            <person name="Ezra D."/>
            <person name="Gonzalez J.B."/>
            <person name="Henrissat B."/>
            <person name="Kuo A."/>
            <person name="Liang C."/>
            <person name="Lipzen A."/>
            <person name="Lutzoni F."/>
            <person name="Magnuson J."/>
            <person name="Mondo S."/>
            <person name="Nolan M."/>
            <person name="Ohm R."/>
            <person name="Pangilinan J."/>
            <person name="Park H.-J.H."/>
            <person name="Ramirez L."/>
            <person name="Alfaro M."/>
            <person name="Sun H."/>
            <person name="Tritt A."/>
            <person name="Yoshinaga Y."/>
            <person name="Zwiers L.-H.L."/>
            <person name="Turgeon B.G."/>
            <person name="Goodwin S.B."/>
            <person name="Spatafora J.W."/>
            <person name="Crous P.W."/>
            <person name="Grigoriev I.V."/>
        </authorList>
    </citation>
    <scope>NUCLEOTIDE SEQUENCE [LARGE SCALE GENOMIC DNA]</scope>
    <source>
        <strain evidence="3 4">CBS 611.86</strain>
    </source>
</reference>
<dbReference type="InterPro" id="IPR056120">
    <property type="entry name" value="DUF7703"/>
</dbReference>
<feature type="transmembrane region" description="Helical" evidence="1">
    <location>
        <begin position="197"/>
        <end position="226"/>
    </location>
</feature>
<proteinExistence type="predicted"/>
<evidence type="ECO:0000313" key="3">
    <source>
        <dbReference type="EMBL" id="KAF2870195.1"/>
    </source>
</evidence>
<keyword evidence="1" id="KW-1133">Transmembrane helix</keyword>
<feature type="transmembrane region" description="Helical" evidence="1">
    <location>
        <begin position="20"/>
        <end position="38"/>
    </location>
</feature>
<dbReference type="OrthoDB" id="405906at2759"/>
<dbReference type="PANTHER" id="PTHR37013:SF4">
    <property type="entry name" value="INTEGRAL MEMBRANE PROTEIN"/>
    <property type="match status" value="1"/>
</dbReference>
<evidence type="ECO:0000256" key="1">
    <source>
        <dbReference type="SAM" id="Phobius"/>
    </source>
</evidence>
<feature type="domain" description="DUF7703" evidence="2">
    <location>
        <begin position="18"/>
        <end position="253"/>
    </location>
</feature>
<sequence>MANGNGNLSTAAITPLPSAMTAAAFLGLAWYFSAELLVRISVTFTRRGLYFWSIFISATAIILHSITITLINFGGWSGLSSNIVVHVTWAAYVIPQSFVLYSRLHLVLKTAGSYRWVLYMIIANSVFIGGTTVISGIICRTPERVAKLGPVYLIWSKFEVTVFFVVETIISLLYIYETRRHLKSTALLSRKDAYRKVLTHLIWINVYIICLDIALMGVCFAGLFFLQGHFKVAVYAIKLRTECAILDQLRSTVKDNARSSNYAKASGYNVSSRSKKTNDVGACASQASDIQMVTFPNPVEEDHEKATGERIRVEHSIVVDRPEPTVPHDKNELWKWNK</sequence>
<dbReference type="Proteomes" id="UP000481861">
    <property type="component" value="Unassembled WGS sequence"/>
</dbReference>
<keyword evidence="1" id="KW-0472">Membrane</keyword>
<dbReference type="EMBL" id="JAADJZ010000014">
    <property type="protein sequence ID" value="KAF2870195.1"/>
    <property type="molecule type" value="Genomic_DNA"/>
</dbReference>
<dbReference type="Pfam" id="PF24802">
    <property type="entry name" value="DUF7703"/>
    <property type="match status" value="1"/>
</dbReference>
<feature type="transmembrane region" description="Helical" evidence="1">
    <location>
        <begin position="116"/>
        <end position="138"/>
    </location>
</feature>
<keyword evidence="1" id="KW-0812">Transmembrane</keyword>
<keyword evidence="4" id="KW-1185">Reference proteome</keyword>
<dbReference type="PANTHER" id="PTHR37013">
    <property type="entry name" value="INTEGRAL MEMBRANE PROTEIN (AFU_ORTHOLOGUE AFUA_1G05950)-RELATED"/>
    <property type="match status" value="1"/>
</dbReference>
<evidence type="ECO:0000313" key="4">
    <source>
        <dbReference type="Proteomes" id="UP000481861"/>
    </source>
</evidence>
<feature type="transmembrane region" description="Helical" evidence="1">
    <location>
        <begin position="158"/>
        <end position="176"/>
    </location>
</feature>
<name>A0A7C8M8C6_9PLEO</name>
<gene>
    <name evidence="3" type="ORF">BDV95DRAFT_608202</name>
</gene>
<accession>A0A7C8M8C6</accession>